<dbReference type="InterPro" id="IPR008258">
    <property type="entry name" value="Transglycosylase_SLT_dom_1"/>
</dbReference>
<evidence type="ECO:0000313" key="2">
    <source>
        <dbReference type="EMBL" id="MDE1655951.1"/>
    </source>
</evidence>
<dbReference type="Pfam" id="PF01464">
    <property type="entry name" value="SLT"/>
    <property type="match status" value="1"/>
</dbReference>
<feature type="domain" description="Transglycosylase SLT" evidence="1">
    <location>
        <begin position="51"/>
        <end position="152"/>
    </location>
</feature>
<organism evidence="2 3">
    <name type="scientific">Actinotignum sanguinis</name>
    <dbReference type="NCBI Taxonomy" id="1445614"/>
    <lineage>
        <taxon>Bacteria</taxon>
        <taxon>Bacillati</taxon>
        <taxon>Actinomycetota</taxon>
        <taxon>Actinomycetes</taxon>
        <taxon>Actinomycetales</taxon>
        <taxon>Actinomycetaceae</taxon>
        <taxon>Actinotignum</taxon>
    </lineage>
</organism>
<accession>A0ABT5V705</accession>
<dbReference type="PANTHER" id="PTHR37423:SF2">
    <property type="entry name" value="MEMBRANE-BOUND LYTIC MUREIN TRANSGLYCOSYLASE C"/>
    <property type="match status" value="1"/>
</dbReference>
<gene>
    <name evidence="2" type="ORF">PWJ81_02575</name>
</gene>
<dbReference type="SUPFAM" id="SSF53955">
    <property type="entry name" value="Lysozyme-like"/>
    <property type="match status" value="1"/>
</dbReference>
<comment type="caution">
    <text evidence="2">The sequence shown here is derived from an EMBL/GenBank/DDBJ whole genome shotgun (WGS) entry which is preliminary data.</text>
</comment>
<sequence length="165" mass="17954">MVGSKANLARLRAQAPAPRYELSHAEIAARLNAIIAPSRADTQKMVRDTAALMGVNPRLAMAHAYIESGFNSRALSPEGAAGVMQLIPAASRWAGRMVGRDLDWLIPADNITAGIAIIRYLQRHTTSTHEAIAAYYQGLARLREAGPYPSTQKYVLRVLRAAKSF</sequence>
<evidence type="ECO:0000259" key="1">
    <source>
        <dbReference type="Pfam" id="PF01464"/>
    </source>
</evidence>
<dbReference type="Proteomes" id="UP001219297">
    <property type="component" value="Unassembled WGS sequence"/>
</dbReference>
<dbReference type="RefSeq" id="WP_274733648.1">
    <property type="nucleotide sequence ID" value="NZ_CAMXYX010000009.1"/>
</dbReference>
<keyword evidence="3" id="KW-1185">Reference proteome</keyword>
<dbReference type="CDD" id="cd00254">
    <property type="entry name" value="LT-like"/>
    <property type="match status" value="1"/>
</dbReference>
<dbReference type="EMBL" id="JARBHI010000004">
    <property type="protein sequence ID" value="MDE1655951.1"/>
    <property type="molecule type" value="Genomic_DNA"/>
</dbReference>
<dbReference type="InterPro" id="IPR023346">
    <property type="entry name" value="Lysozyme-like_dom_sf"/>
</dbReference>
<dbReference type="GeneID" id="83608624"/>
<proteinExistence type="predicted"/>
<evidence type="ECO:0000313" key="3">
    <source>
        <dbReference type="Proteomes" id="UP001219297"/>
    </source>
</evidence>
<dbReference type="PANTHER" id="PTHR37423">
    <property type="entry name" value="SOLUBLE LYTIC MUREIN TRANSGLYCOSYLASE-RELATED"/>
    <property type="match status" value="1"/>
</dbReference>
<dbReference type="Gene3D" id="1.10.530.10">
    <property type="match status" value="1"/>
</dbReference>
<protein>
    <submittedName>
        <fullName evidence="2">Lytic transglycosylase domain-containing protein</fullName>
    </submittedName>
</protein>
<name>A0ABT5V705_9ACTO</name>
<reference evidence="2 3" key="1">
    <citation type="submission" date="2023-02" db="EMBL/GenBank/DDBJ databases">
        <title>Defining the Infant Male Urobiome and Moving Towards Mechanisms in Urobiome Research.</title>
        <authorList>
            <person name="Reasoner S."/>
            <person name="Flores V."/>
            <person name="Van Horn G."/>
            <person name="Morales G."/>
            <person name="Peard L."/>
            <person name="Abelson B."/>
            <person name="Manuel C."/>
            <person name="Lee J."/>
            <person name="Baker B."/>
            <person name="Williams T."/>
            <person name="Schmitz J."/>
            <person name="Clayton D."/>
            <person name="Hadjifrangiskou M."/>
        </authorList>
    </citation>
    <scope>NUCLEOTIDE SEQUENCE [LARGE SCALE GENOMIC DNA]</scope>
    <source>
        <strain evidence="2 3">AS1053</strain>
    </source>
</reference>